<keyword evidence="2" id="KW-1133">Transmembrane helix</keyword>
<protein>
    <submittedName>
        <fullName evidence="4">Uncharacterized protein</fullName>
    </submittedName>
</protein>
<feature type="region of interest" description="Disordered" evidence="1">
    <location>
        <begin position="148"/>
        <end position="186"/>
    </location>
</feature>
<reference evidence="4" key="1">
    <citation type="submission" date="2022-11" db="UniProtKB">
        <authorList>
            <consortium name="EnsemblMetazoa"/>
        </authorList>
    </citation>
    <scope>IDENTIFICATION</scope>
</reference>
<sequence length="186" mass="20383">MHFRQSLAESVWLVIGTLSLSLLNGPGVEANVCPKYYPFSGCPRPGDLLQDTVCCQRNSRYTCCTPEYIQGWGIGLIVVGSILICSLILITCCLCCRKKRKRQEYAILRDDFPPQQAGVIVVPSGPPPAPGQYGYNYNTMAYPPSNVSLPPAYEPTAKPAEPAAQPTQEPQGNNERMSENEEDDAV</sequence>
<keyword evidence="5" id="KW-1185">Reference proteome</keyword>
<dbReference type="AlphaFoldDB" id="A0A914A4T6"/>
<evidence type="ECO:0000256" key="1">
    <source>
        <dbReference type="SAM" id="MobiDB-lite"/>
    </source>
</evidence>
<dbReference type="OMA" id="CCTPEYI"/>
<dbReference type="RefSeq" id="XP_038058401.1">
    <property type="nucleotide sequence ID" value="XM_038202473.1"/>
</dbReference>
<dbReference type="EnsemblMetazoa" id="XM_038202473.1">
    <property type="protein sequence ID" value="XP_038058401.1"/>
    <property type="gene ID" value="LOC119729751"/>
</dbReference>
<evidence type="ECO:0000256" key="3">
    <source>
        <dbReference type="SAM" id="SignalP"/>
    </source>
</evidence>
<dbReference type="Proteomes" id="UP000887568">
    <property type="component" value="Unplaced"/>
</dbReference>
<evidence type="ECO:0000313" key="5">
    <source>
        <dbReference type="Proteomes" id="UP000887568"/>
    </source>
</evidence>
<dbReference type="OrthoDB" id="10443305at2759"/>
<name>A0A914A4T6_PATMI</name>
<evidence type="ECO:0000313" key="4">
    <source>
        <dbReference type="EnsemblMetazoa" id="XP_038058401.1"/>
    </source>
</evidence>
<keyword evidence="2" id="KW-0812">Transmembrane</keyword>
<feature type="compositionally biased region" description="Low complexity" evidence="1">
    <location>
        <begin position="150"/>
        <end position="171"/>
    </location>
</feature>
<keyword evidence="3" id="KW-0732">Signal</keyword>
<feature type="signal peptide" evidence="3">
    <location>
        <begin position="1"/>
        <end position="30"/>
    </location>
</feature>
<evidence type="ECO:0000256" key="2">
    <source>
        <dbReference type="SAM" id="Phobius"/>
    </source>
</evidence>
<feature type="transmembrane region" description="Helical" evidence="2">
    <location>
        <begin position="74"/>
        <end position="96"/>
    </location>
</feature>
<feature type="chain" id="PRO_5037702295" evidence="3">
    <location>
        <begin position="31"/>
        <end position="186"/>
    </location>
</feature>
<keyword evidence="2" id="KW-0472">Membrane</keyword>
<accession>A0A914A4T6</accession>
<dbReference type="GeneID" id="119729751"/>
<proteinExistence type="predicted"/>
<organism evidence="4 5">
    <name type="scientific">Patiria miniata</name>
    <name type="common">Bat star</name>
    <name type="synonym">Asterina miniata</name>
    <dbReference type="NCBI Taxonomy" id="46514"/>
    <lineage>
        <taxon>Eukaryota</taxon>
        <taxon>Metazoa</taxon>
        <taxon>Echinodermata</taxon>
        <taxon>Eleutherozoa</taxon>
        <taxon>Asterozoa</taxon>
        <taxon>Asteroidea</taxon>
        <taxon>Valvatacea</taxon>
        <taxon>Valvatida</taxon>
        <taxon>Asterinidae</taxon>
        <taxon>Patiria</taxon>
    </lineage>
</organism>